<dbReference type="InterPro" id="IPR036296">
    <property type="entry name" value="SKP1-like_dim_sf"/>
</dbReference>
<protein>
    <recommendedName>
        <fullName evidence="2">SKP1 component dimerisation domain-containing protein</fullName>
    </recommendedName>
</protein>
<feature type="domain" description="SKP1 component dimerisation" evidence="2">
    <location>
        <begin position="336"/>
        <end position="382"/>
    </location>
</feature>
<reference evidence="3 4" key="1">
    <citation type="submission" date="2023-10" db="EMBL/GenBank/DDBJ databases">
        <title>Chromosome-scale genome assembly provides insights into flower coloration mechanisms of Canna indica.</title>
        <authorList>
            <person name="Li C."/>
        </authorList>
    </citation>
    <scope>NUCLEOTIDE SEQUENCE [LARGE SCALE GENOMIC DNA]</scope>
    <source>
        <tissue evidence="3">Flower</tissue>
    </source>
</reference>
<dbReference type="AlphaFoldDB" id="A0AAQ3KVF0"/>
<accession>A0AAQ3KVF0</accession>
<sequence length="385" mass="42822">MRRPIAHRRPVRRSSTYLPAVTAVETRKQDRDIKLTVVFMTADGQEIVHDAVIGKVPAKYEELIRTLKDGEVVVIHVPNNITGRALNEAVNFWIWRKWAAGAGKSPEEINNFAGACVTKLEDWEARLDVYVAALYLATKGGVDVTPLLDAAARGVADDMESMSTSVEVEQAKEYFGVEEKKLLDDLASADFAEEEEEKPDQEIVVQALPAMTTEETGKQNRVINTKVVLKAADGQEITVDATFGKVAAKYKERLQTLKNGDVLAIPLPSHVTGRALGEVVKFWKWRRSTGAEKSPKEVKNFAEACVMELEEEAARLEVYVAADYVVMEDFFVDATPLLQAASQGVADAVKTMSVEQARDYFGVASDFREEEEKKLRNDFAWAHNI</sequence>
<evidence type="ECO:0000313" key="3">
    <source>
        <dbReference type="EMBL" id="WOL12467.1"/>
    </source>
</evidence>
<dbReference type="PANTHER" id="PTHR11165">
    <property type="entry name" value="SKP1"/>
    <property type="match status" value="1"/>
</dbReference>
<organism evidence="3 4">
    <name type="scientific">Canna indica</name>
    <name type="common">Indian-shot</name>
    <dbReference type="NCBI Taxonomy" id="4628"/>
    <lineage>
        <taxon>Eukaryota</taxon>
        <taxon>Viridiplantae</taxon>
        <taxon>Streptophyta</taxon>
        <taxon>Embryophyta</taxon>
        <taxon>Tracheophyta</taxon>
        <taxon>Spermatophyta</taxon>
        <taxon>Magnoliopsida</taxon>
        <taxon>Liliopsida</taxon>
        <taxon>Zingiberales</taxon>
        <taxon>Cannaceae</taxon>
        <taxon>Canna</taxon>
    </lineage>
</organism>
<dbReference type="GO" id="GO:0006511">
    <property type="term" value="P:ubiquitin-dependent protein catabolic process"/>
    <property type="evidence" value="ECO:0007669"/>
    <property type="project" value="InterPro"/>
</dbReference>
<dbReference type="Gene3D" id="3.30.710.10">
    <property type="entry name" value="Potassium Channel Kv1.1, Chain A"/>
    <property type="match status" value="1"/>
</dbReference>
<gene>
    <name evidence="3" type="ORF">Cni_G21234</name>
</gene>
<dbReference type="EMBL" id="CP136895">
    <property type="protein sequence ID" value="WOL12467.1"/>
    <property type="molecule type" value="Genomic_DNA"/>
</dbReference>
<name>A0AAQ3KVF0_9LILI</name>
<evidence type="ECO:0000259" key="2">
    <source>
        <dbReference type="Pfam" id="PF01466"/>
    </source>
</evidence>
<proteinExistence type="predicted"/>
<comment type="pathway">
    <text evidence="1">Protein modification; protein ubiquitination.</text>
</comment>
<dbReference type="InterPro" id="IPR011333">
    <property type="entry name" value="SKP1/BTB/POZ_sf"/>
</dbReference>
<dbReference type="InterPro" id="IPR016897">
    <property type="entry name" value="SKP1"/>
</dbReference>
<keyword evidence="4" id="KW-1185">Reference proteome</keyword>
<dbReference type="Proteomes" id="UP001327560">
    <property type="component" value="Chromosome 6"/>
</dbReference>
<dbReference type="SUPFAM" id="SSF81382">
    <property type="entry name" value="Skp1 dimerisation domain-like"/>
    <property type="match status" value="1"/>
</dbReference>
<dbReference type="Pfam" id="PF01466">
    <property type="entry name" value="Skp1"/>
    <property type="match status" value="1"/>
</dbReference>
<dbReference type="InterPro" id="IPR016072">
    <property type="entry name" value="Skp1_comp_dimer"/>
</dbReference>
<evidence type="ECO:0000313" key="4">
    <source>
        <dbReference type="Proteomes" id="UP001327560"/>
    </source>
</evidence>
<evidence type="ECO:0000256" key="1">
    <source>
        <dbReference type="ARBA" id="ARBA00004906"/>
    </source>
</evidence>